<dbReference type="InterPro" id="IPR008266">
    <property type="entry name" value="Tyr_kinase_AS"/>
</dbReference>
<feature type="domain" description="Protein kinase" evidence="6">
    <location>
        <begin position="268"/>
        <end position="530"/>
    </location>
</feature>
<keyword evidence="5" id="KW-0472">Membrane</keyword>
<dbReference type="PROSITE" id="PS50011">
    <property type="entry name" value="PROTEIN_KINASE_DOM"/>
    <property type="match status" value="1"/>
</dbReference>
<keyword evidence="5" id="KW-0812">Transmembrane</keyword>
<dbReference type="Pfam" id="PF00069">
    <property type="entry name" value="Pkinase"/>
    <property type="match status" value="1"/>
</dbReference>
<dbReference type="PANTHER" id="PTHR43289">
    <property type="entry name" value="MITOGEN-ACTIVATED PROTEIN KINASE KINASE KINASE 20-RELATED"/>
    <property type="match status" value="1"/>
</dbReference>
<evidence type="ECO:0000259" key="7">
    <source>
        <dbReference type="PROSITE" id="PS51746"/>
    </source>
</evidence>
<dbReference type="PROSITE" id="PS51746">
    <property type="entry name" value="PPM_2"/>
    <property type="match status" value="1"/>
</dbReference>
<keyword evidence="4" id="KW-0067">ATP-binding</keyword>
<evidence type="ECO:0000256" key="4">
    <source>
        <dbReference type="ARBA" id="ARBA00022840"/>
    </source>
</evidence>
<proteinExistence type="predicted"/>
<dbReference type="InterPro" id="IPR011009">
    <property type="entry name" value="Kinase-like_dom_sf"/>
</dbReference>
<gene>
    <name evidence="8" type="ORF">ACFFJP_02545</name>
</gene>
<keyword evidence="2" id="KW-0547">Nucleotide-binding</keyword>
<dbReference type="Gene3D" id="3.60.40.10">
    <property type="entry name" value="PPM-type phosphatase domain"/>
    <property type="match status" value="1"/>
</dbReference>
<dbReference type="PROSITE" id="PS00109">
    <property type="entry name" value="PROTEIN_KINASE_TYR"/>
    <property type="match status" value="1"/>
</dbReference>
<reference evidence="8 9" key="1">
    <citation type="submission" date="2024-09" db="EMBL/GenBank/DDBJ databases">
        <authorList>
            <person name="Sun Q."/>
            <person name="Mori K."/>
        </authorList>
    </citation>
    <scope>NUCLEOTIDE SEQUENCE [LARGE SCALE GENOMIC DNA]</scope>
    <source>
        <strain evidence="8 9">KCTC 23315</strain>
    </source>
</reference>
<evidence type="ECO:0000313" key="9">
    <source>
        <dbReference type="Proteomes" id="UP001589813"/>
    </source>
</evidence>
<dbReference type="InterPro" id="IPR036457">
    <property type="entry name" value="PPM-type-like_dom_sf"/>
</dbReference>
<dbReference type="RefSeq" id="WP_377240166.1">
    <property type="nucleotide sequence ID" value="NZ_JBHLXP010000001.1"/>
</dbReference>
<dbReference type="SUPFAM" id="SSF56112">
    <property type="entry name" value="Protein kinase-like (PK-like)"/>
    <property type="match status" value="1"/>
</dbReference>
<organism evidence="8 9">
    <name type="scientific">Rheinheimera tilapiae</name>
    <dbReference type="NCBI Taxonomy" id="875043"/>
    <lineage>
        <taxon>Bacteria</taxon>
        <taxon>Pseudomonadati</taxon>
        <taxon>Pseudomonadota</taxon>
        <taxon>Gammaproteobacteria</taxon>
        <taxon>Chromatiales</taxon>
        <taxon>Chromatiaceae</taxon>
        <taxon>Rheinheimera</taxon>
    </lineage>
</organism>
<dbReference type="PANTHER" id="PTHR43289:SF6">
    <property type="entry name" value="SERINE_THREONINE-PROTEIN KINASE NEKL-3"/>
    <property type="match status" value="1"/>
</dbReference>
<comment type="caution">
    <text evidence="8">The sequence shown here is derived from an EMBL/GenBank/DDBJ whole genome shotgun (WGS) entry which is preliminary data.</text>
</comment>
<feature type="transmembrane region" description="Helical" evidence="5">
    <location>
        <begin position="546"/>
        <end position="565"/>
    </location>
</feature>
<evidence type="ECO:0000256" key="1">
    <source>
        <dbReference type="ARBA" id="ARBA00022679"/>
    </source>
</evidence>
<evidence type="ECO:0000256" key="5">
    <source>
        <dbReference type="SAM" id="Phobius"/>
    </source>
</evidence>
<evidence type="ECO:0000256" key="2">
    <source>
        <dbReference type="ARBA" id="ARBA00022741"/>
    </source>
</evidence>
<feature type="domain" description="PPM-type phosphatase" evidence="7">
    <location>
        <begin position="4"/>
        <end position="236"/>
    </location>
</feature>
<dbReference type="SUPFAM" id="SSF81606">
    <property type="entry name" value="PP2C-like"/>
    <property type="match status" value="1"/>
</dbReference>
<dbReference type="CDD" id="cd00143">
    <property type="entry name" value="PP2Cc"/>
    <property type="match status" value="1"/>
</dbReference>
<keyword evidence="9" id="KW-1185">Reference proteome</keyword>
<keyword evidence="3 8" id="KW-0418">Kinase</keyword>
<evidence type="ECO:0000259" key="6">
    <source>
        <dbReference type="PROSITE" id="PS50011"/>
    </source>
</evidence>
<dbReference type="Proteomes" id="UP001589813">
    <property type="component" value="Unassembled WGS sequence"/>
</dbReference>
<dbReference type="Pfam" id="PF13672">
    <property type="entry name" value="PP2C_2"/>
    <property type="match status" value="1"/>
</dbReference>
<evidence type="ECO:0000256" key="3">
    <source>
        <dbReference type="ARBA" id="ARBA00022777"/>
    </source>
</evidence>
<evidence type="ECO:0000313" key="8">
    <source>
        <dbReference type="EMBL" id="MFC0047167.1"/>
    </source>
</evidence>
<dbReference type="GO" id="GO:0016301">
    <property type="term" value="F:kinase activity"/>
    <property type="evidence" value="ECO:0007669"/>
    <property type="project" value="UniProtKB-KW"/>
</dbReference>
<dbReference type="InterPro" id="IPR001932">
    <property type="entry name" value="PPM-type_phosphatase-like_dom"/>
</dbReference>
<protein>
    <submittedName>
        <fullName evidence="8">Protein kinase</fullName>
    </submittedName>
</protein>
<keyword evidence="5" id="KW-1133">Transmembrane helix</keyword>
<dbReference type="SMART" id="SM00331">
    <property type="entry name" value="PP2C_SIG"/>
    <property type="match status" value="1"/>
</dbReference>
<accession>A0ABV6BAS4</accession>
<dbReference type="CDD" id="cd14014">
    <property type="entry name" value="STKc_PknB_like"/>
    <property type="match status" value="1"/>
</dbReference>
<dbReference type="Gene3D" id="1.10.510.10">
    <property type="entry name" value="Transferase(Phosphotransferase) domain 1"/>
    <property type="match status" value="1"/>
</dbReference>
<sequence length="566" mass="63799">MQLNIGQYSTAGRKSINQDFIDYSMPARALLQEKGAVLAIADGIGSSQVSQIASETAVRSFILDYFATNPAWSVQHAGQQVLQACHRWLYQQNRQSSYGQDPDKGYCCAFSAVIFRQKQAHLFHVGDCRIYLYRQSRLSQLTRDQRTWQANQLLLSQALGAQPTILPDYQQLDIAVDDLFLLASDGFFEFIEQSKLADVLAKANQVEDLTEMARQLADIALAHGSDDNISVQLALVRQLPVETTLPGGSLEELPLPPLLHEGSQFDGLTVIRVLSQSNRSHLYLVELPAGQQAVLKAPSLELATDDSYLESLLREEWIANRVHSPYVLRAASIEHHRTALYSLFEYIHGETLHQWRLRQPQPDLNQVIDIVEQAGKALQALHRAEILHQDIRPDNVMLDQQGQVRVIDFGAARLAGLQADHEVAGLIPGTALFTAPEYFTGQAGSTQSDLYSLAALCYYLLTGQSPYGPDIARCKNLPAQQKLSYRPIIGQHADWPEWLDLTLQKALQVDPLKRYQHLSEFLYDLRHPNPGLWRELTLQVAYPVRIWQTICYLQTLLILWLLFVVN</sequence>
<dbReference type="EMBL" id="JBHLXP010000001">
    <property type="protein sequence ID" value="MFC0047167.1"/>
    <property type="molecule type" value="Genomic_DNA"/>
</dbReference>
<keyword evidence="1" id="KW-0808">Transferase</keyword>
<dbReference type="InterPro" id="IPR000719">
    <property type="entry name" value="Prot_kinase_dom"/>
</dbReference>
<dbReference type="SMART" id="SM00332">
    <property type="entry name" value="PP2Cc"/>
    <property type="match status" value="1"/>
</dbReference>
<name>A0ABV6BAS4_9GAMM</name>